<evidence type="ECO:0000313" key="1">
    <source>
        <dbReference type="EMBL" id="MBS9477818.1"/>
    </source>
</evidence>
<evidence type="ECO:0000313" key="2">
    <source>
        <dbReference type="Proteomes" id="UP001166585"/>
    </source>
</evidence>
<organism evidence="1 2">
    <name type="scientific">Ancylobacter radicis</name>
    <dbReference type="NCBI Taxonomy" id="2836179"/>
    <lineage>
        <taxon>Bacteria</taxon>
        <taxon>Pseudomonadati</taxon>
        <taxon>Pseudomonadota</taxon>
        <taxon>Alphaproteobacteria</taxon>
        <taxon>Hyphomicrobiales</taxon>
        <taxon>Xanthobacteraceae</taxon>
        <taxon>Ancylobacter</taxon>
    </lineage>
</organism>
<comment type="caution">
    <text evidence="1">The sequence shown here is derived from an EMBL/GenBank/DDBJ whole genome shotgun (WGS) entry which is preliminary data.</text>
</comment>
<dbReference type="EMBL" id="JAHCQH010000017">
    <property type="protein sequence ID" value="MBS9477818.1"/>
    <property type="molecule type" value="Genomic_DNA"/>
</dbReference>
<keyword evidence="2" id="KW-1185">Reference proteome</keyword>
<name>A0ABS5R821_9HYPH</name>
<protein>
    <submittedName>
        <fullName evidence="1">DUF3297 family protein</fullName>
    </submittedName>
</protein>
<accession>A0ABS5R821</accession>
<sequence length="87" mass="9596">MSDTLPDRLSSDPTSPYHDEALLARGVGIRFKGVEKTNVEEYCVSEGWIRVSVGKARDRAGNPMTVLLKGPVEPYLRDAPQPEAPQE</sequence>
<proteinExistence type="predicted"/>
<dbReference type="Pfam" id="PF11730">
    <property type="entry name" value="DUF3297"/>
    <property type="match status" value="1"/>
</dbReference>
<dbReference type="InterPro" id="IPR021724">
    <property type="entry name" value="DUF3297"/>
</dbReference>
<gene>
    <name evidence="1" type="ORF">KIP89_11960</name>
</gene>
<dbReference type="RefSeq" id="WP_213755672.1">
    <property type="nucleotide sequence ID" value="NZ_JAHCQH010000017.1"/>
</dbReference>
<reference evidence="1" key="1">
    <citation type="submission" date="2021-05" db="EMBL/GenBank/DDBJ databases">
        <authorList>
            <person name="Sun Q."/>
            <person name="Inoue M."/>
        </authorList>
    </citation>
    <scope>NUCLEOTIDE SEQUENCE</scope>
    <source>
        <strain evidence="1">VKM B-3255</strain>
    </source>
</reference>
<dbReference type="Proteomes" id="UP001166585">
    <property type="component" value="Unassembled WGS sequence"/>
</dbReference>